<name>A0A329UAF6_9FIRM</name>
<accession>A0A329UAF6</accession>
<gene>
    <name evidence="3" type="ORF">C4N24_04865</name>
</gene>
<protein>
    <submittedName>
        <fullName evidence="3">Translation initiation factor 3</fullName>
    </submittedName>
</protein>
<reference evidence="3 4" key="1">
    <citation type="submission" date="2018-02" db="EMBL/GenBank/DDBJ databases">
        <title>Complete genome sequencing of Faecalibacterium prausnitzii strains isolated from the human gut.</title>
        <authorList>
            <person name="Fitzgerald B.C."/>
            <person name="Shkoporov A.N."/>
            <person name="Ross P.R."/>
            <person name="Hill C."/>
        </authorList>
    </citation>
    <scope>NUCLEOTIDE SEQUENCE [LARGE SCALE GENOMIC DNA]</scope>
    <source>
        <strain evidence="3 4">APC923/51-1</strain>
    </source>
</reference>
<dbReference type="Gene3D" id="2.80.10.50">
    <property type="match status" value="2"/>
</dbReference>
<dbReference type="SUPFAM" id="SSF50370">
    <property type="entry name" value="Ricin B-like lectins"/>
    <property type="match status" value="1"/>
</dbReference>
<evidence type="ECO:0000313" key="3">
    <source>
        <dbReference type="EMBL" id="RAW59121.1"/>
    </source>
</evidence>
<feature type="domain" description="Ricin B lectin" evidence="2">
    <location>
        <begin position="12"/>
        <end position="149"/>
    </location>
</feature>
<dbReference type="RefSeq" id="WP_112090522.1">
    <property type="nucleotide sequence ID" value="NZ_PRLD01000003.1"/>
</dbReference>
<dbReference type="Proteomes" id="UP000251281">
    <property type="component" value="Unassembled WGS sequence"/>
</dbReference>
<keyword evidence="3" id="KW-0648">Protein biosynthesis</keyword>
<feature type="compositionally biased region" description="Low complexity" evidence="1">
    <location>
        <begin position="164"/>
        <end position="184"/>
    </location>
</feature>
<evidence type="ECO:0000259" key="2">
    <source>
        <dbReference type="SMART" id="SM00458"/>
    </source>
</evidence>
<sequence length="279" mass="29412">MKSVAQTVIEADRFYTIAAHTGNVIQAVEGSKDGGTVRLGKYDHKPEQEWSFVREGDGVYRIRNRASGKLLDLTMTGTANGTWLHLWEDVGGTSQMWKVEHTPEGTVRLRSSWAGGKCVDTVGIGAAVGAVLQIWQEVPGGGDQLWVISEVKDRVKRAAKVEEAPAPAAETTAAPVKEAAPAKKPAARKPRTTKKVEEKSAAKAAEPVKAEKPAVKKAAKAKAEPAAPAAEVKAAPVVETKAETTAPTTKAASAAEAKTAPAAAKPKAKRAPCKKTVKK</sequence>
<dbReference type="InterPro" id="IPR035992">
    <property type="entry name" value="Ricin_B-like_lectins"/>
</dbReference>
<dbReference type="SMART" id="SM00458">
    <property type="entry name" value="RICIN"/>
    <property type="match status" value="1"/>
</dbReference>
<feature type="region of interest" description="Disordered" evidence="1">
    <location>
        <begin position="160"/>
        <end position="279"/>
    </location>
</feature>
<dbReference type="EMBL" id="PRLD01000003">
    <property type="protein sequence ID" value="RAW59121.1"/>
    <property type="molecule type" value="Genomic_DNA"/>
</dbReference>
<keyword evidence="3" id="KW-0396">Initiation factor</keyword>
<dbReference type="Pfam" id="PF14200">
    <property type="entry name" value="RicinB_lectin_2"/>
    <property type="match status" value="1"/>
</dbReference>
<dbReference type="AlphaFoldDB" id="A0A329UAF6"/>
<feature type="compositionally biased region" description="Basic and acidic residues" evidence="1">
    <location>
        <begin position="194"/>
        <end position="214"/>
    </location>
</feature>
<comment type="caution">
    <text evidence="3">The sequence shown here is derived from an EMBL/GenBank/DDBJ whole genome shotgun (WGS) entry which is preliminary data.</text>
</comment>
<dbReference type="GO" id="GO:0003743">
    <property type="term" value="F:translation initiation factor activity"/>
    <property type="evidence" value="ECO:0007669"/>
    <property type="project" value="UniProtKB-KW"/>
</dbReference>
<evidence type="ECO:0000256" key="1">
    <source>
        <dbReference type="SAM" id="MobiDB-lite"/>
    </source>
</evidence>
<proteinExistence type="predicted"/>
<dbReference type="PROSITE" id="PS50231">
    <property type="entry name" value="RICIN_B_LECTIN"/>
    <property type="match status" value="1"/>
</dbReference>
<dbReference type="CDD" id="cd00161">
    <property type="entry name" value="beta-trefoil_Ricin-like"/>
    <property type="match status" value="1"/>
</dbReference>
<evidence type="ECO:0000313" key="4">
    <source>
        <dbReference type="Proteomes" id="UP000251281"/>
    </source>
</evidence>
<dbReference type="InterPro" id="IPR000772">
    <property type="entry name" value="Ricin_B_lectin"/>
</dbReference>
<organism evidence="3 4">
    <name type="scientific">Faecalibacterium prausnitzii</name>
    <dbReference type="NCBI Taxonomy" id="853"/>
    <lineage>
        <taxon>Bacteria</taxon>
        <taxon>Bacillati</taxon>
        <taxon>Bacillota</taxon>
        <taxon>Clostridia</taxon>
        <taxon>Eubacteriales</taxon>
        <taxon>Oscillospiraceae</taxon>
        <taxon>Faecalibacterium</taxon>
    </lineage>
</organism>
<feature type="compositionally biased region" description="Low complexity" evidence="1">
    <location>
        <begin position="224"/>
        <end position="265"/>
    </location>
</feature>
<feature type="compositionally biased region" description="Basic residues" evidence="1">
    <location>
        <begin position="266"/>
        <end position="279"/>
    </location>
</feature>